<dbReference type="NCBIfam" id="TIGR03242">
    <property type="entry name" value="arg_catab_astE"/>
    <property type="match status" value="1"/>
</dbReference>
<name>A0A3P3QQL9_9GAMM</name>
<organism evidence="9 10">
    <name type="scientific">Rheinheimera mesophila</name>
    <dbReference type="NCBI Taxonomy" id="1547515"/>
    <lineage>
        <taxon>Bacteria</taxon>
        <taxon>Pseudomonadati</taxon>
        <taxon>Pseudomonadota</taxon>
        <taxon>Gammaproteobacteria</taxon>
        <taxon>Chromatiales</taxon>
        <taxon>Chromatiaceae</taxon>
        <taxon>Rheinheimera</taxon>
    </lineage>
</organism>
<dbReference type="InterPro" id="IPR016681">
    <property type="entry name" value="SuccinylGlu_desuccinylase"/>
</dbReference>
<dbReference type="GO" id="GO:0008270">
    <property type="term" value="F:zinc ion binding"/>
    <property type="evidence" value="ECO:0007669"/>
    <property type="project" value="UniProtKB-UniRule"/>
</dbReference>
<feature type="domain" description="AstE/AspA barrel-sandwich hybrid" evidence="7">
    <location>
        <begin position="269"/>
        <end position="342"/>
    </location>
</feature>
<dbReference type="OrthoDB" id="5290473at2"/>
<dbReference type="RefSeq" id="WP_046521114.1">
    <property type="nucleotide sequence ID" value="NZ_LAVS01000090.1"/>
</dbReference>
<dbReference type="InterPro" id="IPR007036">
    <property type="entry name" value="Aste_AspA_hybrid_dom"/>
</dbReference>
<evidence type="ECO:0000256" key="6">
    <source>
        <dbReference type="NCBIfam" id="TIGR03242"/>
    </source>
</evidence>
<dbReference type="GO" id="GO:0019544">
    <property type="term" value="P:L-arginine catabolic process to L-glutamate"/>
    <property type="evidence" value="ECO:0007669"/>
    <property type="project" value="UniProtKB-UniRule"/>
</dbReference>
<dbReference type="Pfam" id="PF04952">
    <property type="entry name" value="AstE_AspA_hybrid"/>
    <property type="match status" value="1"/>
</dbReference>
<feature type="binding site" evidence="5">
    <location>
        <position position="165"/>
    </location>
    <ligand>
        <name>Zn(2+)</name>
        <dbReference type="ChEBI" id="CHEBI:29105"/>
    </ligand>
</feature>
<dbReference type="EMBL" id="RRCF01000001">
    <property type="protein sequence ID" value="RRJ22603.1"/>
    <property type="molecule type" value="Genomic_DNA"/>
</dbReference>
<dbReference type="HAMAP" id="MF_00767">
    <property type="entry name" value="Arg_catab_AstE"/>
    <property type="match status" value="1"/>
</dbReference>
<evidence type="ECO:0000313" key="9">
    <source>
        <dbReference type="EMBL" id="RRJ22603.1"/>
    </source>
</evidence>
<comment type="cofactor">
    <cofactor evidence="5">
        <name>Zn(2+)</name>
        <dbReference type="ChEBI" id="CHEBI:29105"/>
    </cofactor>
    <text evidence="5">Binds 1 zinc ion per subunit.</text>
</comment>
<dbReference type="EC" id="3.5.1.96" evidence="5 6"/>
<evidence type="ECO:0000256" key="3">
    <source>
        <dbReference type="ARBA" id="ARBA00022801"/>
    </source>
</evidence>
<reference evidence="9 10" key="1">
    <citation type="submission" date="2018-11" db="EMBL/GenBank/DDBJ databases">
        <title>Draft genome analysis of Rheinheimera mesophila isolated from an industrial waste site.</title>
        <authorList>
            <person name="Yu Q."/>
            <person name="Qi Y."/>
            <person name="Zhang H."/>
            <person name="Lu Y."/>
            <person name="Pu J."/>
        </authorList>
    </citation>
    <scope>NUCLEOTIDE SEQUENCE [LARGE SCALE GENOMIC DNA]</scope>
    <source>
        <strain evidence="9 10">IITR13</strain>
    </source>
</reference>
<sequence length="350" mass="38925">MKPEELLQQLQQTPDFLKLSLANPDFLPFASYSLPNGTEIEIWDTGVIYCQPQQCGEQDIVLSSGVHGNETAPVELCSELLNDVLTGTLLLTERVLFLFGNPPAINAGVREIQDNLNRLFSGYHSKEPGVTSAERERAKKLEAYVLQFFQAAPEGLRERKLYDLHTAIRGSRFEKFVVYPFLHGADWSKQQFEFLKACGANTVLLMQTPASTFSYFAAQSCKAHGFTIELGKARPFGQNDMSRFAEAASALRALISGGELQTTEFNEADFNLYEVRRSINKNTESFKLHFADNIENFTTFEVGTVLASDEGVEYKVEVEGEAIIFPNPKVAIGQRAMLMVKPVSVAGKVS</sequence>
<dbReference type="UniPathway" id="UPA00185">
    <property type="reaction ID" value="UER00283"/>
</dbReference>
<feature type="binding site" evidence="5">
    <location>
        <position position="67"/>
    </location>
    <ligand>
        <name>Zn(2+)</name>
        <dbReference type="ChEBI" id="CHEBI:29105"/>
    </ligand>
</feature>
<dbReference type="InterPro" id="IPR050178">
    <property type="entry name" value="AspA/AstE_fam"/>
</dbReference>
<evidence type="ECO:0000256" key="5">
    <source>
        <dbReference type="HAMAP-Rule" id="MF_00767"/>
    </source>
</evidence>
<dbReference type="CDD" id="cd03855">
    <property type="entry name" value="M14_ASTE"/>
    <property type="match status" value="1"/>
</dbReference>
<keyword evidence="1 5" id="KW-0056">Arginine metabolism</keyword>
<dbReference type="PIRSF" id="PIRSF017020">
    <property type="entry name" value="AstE"/>
    <property type="match status" value="1"/>
</dbReference>
<evidence type="ECO:0000313" key="10">
    <source>
        <dbReference type="Proteomes" id="UP000276260"/>
    </source>
</evidence>
<dbReference type="Proteomes" id="UP000276260">
    <property type="component" value="Unassembled WGS sequence"/>
</dbReference>
<dbReference type="InterPro" id="IPR055438">
    <property type="entry name" value="AstE_AspA_cat"/>
</dbReference>
<keyword evidence="3 5" id="KW-0378">Hydrolase</keyword>
<dbReference type="PANTHER" id="PTHR15162">
    <property type="entry name" value="ASPARTOACYLASE"/>
    <property type="match status" value="1"/>
</dbReference>
<evidence type="ECO:0000256" key="1">
    <source>
        <dbReference type="ARBA" id="ARBA00022503"/>
    </source>
</evidence>
<dbReference type="AlphaFoldDB" id="A0A3P3QQL9"/>
<evidence type="ECO:0000259" key="7">
    <source>
        <dbReference type="Pfam" id="PF04952"/>
    </source>
</evidence>
<dbReference type="NCBIfam" id="NF003706">
    <property type="entry name" value="PRK05324.1"/>
    <property type="match status" value="1"/>
</dbReference>
<keyword evidence="4 5" id="KW-0862">Zinc</keyword>
<comment type="catalytic activity">
    <reaction evidence="5">
        <text>N-succinyl-L-glutamate + H2O = L-glutamate + succinate</text>
        <dbReference type="Rhea" id="RHEA:15169"/>
        <dbReference type="ChEBI" id="CHEBI:15377"/>
        <dbReference type="ChEBI" id="CHEBI:29985"/>
        <dbReference type="ChEBI" id="CHEBI:30031"/>
        <dbReference type="ChEBI" id="CHEBI:58763"/>
        <dbReference type="EC" id="3.5.1.96"/>
    </reaction>
</comment>
<comment type="caution">
    <text evidence="9">The sequence shown here is derived from an EMBL/GenBank/DDBJ whole genome shotgun (WGS) entry which is preliminary data.</text>
</comment>
<evidence type="ECO:0000256" key="4">
    <source>
        <dbReference type="ARBA" id="ARBA00022833"/>
    </source>
</evidence>
<protein>
    <recommendedName>
        <fullName evidence="5 6">Succinylglutamate desuccinylase</fullName>
        <ecNumber evidence="5 6">3.5.1.96</ecNumber>
    </recommendedName>
</protein>
<dbReference type="PANTHER" id="PTHR15162:SF7">
    <property type="entry name" value="SUCCINYLGLUTAMATE DESUCCINYLASE"/>
    <property type="match status" value="1"/>
</dbReference>
<dbReference type="GO" id="GO:0009017">
    <property type="term" value="F:succinylglutamate desuccinylase activity"/>
    <property type="evidence" value="ECO:0007669"/>
    <property type="project" value="UniProtKB-UniRule"/>
</dbReference>
<evidence type="ECO:0000256" key="2">
    <source>
        <dbReference type="ARBA" id="ARBA00022723"/>
    </source>
</evidence>
<dbReference type="GO" id="GO:0019545">
    <property type="term" value="P:L-arginine catabolic process to succinate"/>
    <property type="evidence" value="ECO:0007669"/>
    <property type="project" value="UniProtKB-UniRule"/>
</dbReference>
<dbReference type="Gene3D" id="3.40.630.10">
    <property type="entry name" value="Zn peptidases"/>
    <property type="match status" value="1"/>
</dbReference>
<dbReference type="Pfam" id="PF24827">
    <property type="entry name" value="AstE_AspA_cat"/>
    <property type="match status" value="1"/>
</dbReference>
<comment type="function">
    <text evidence="5">Transforms N(2)-succinylglutamate into succinate and glutamate.</text>
</comment>
<dbReference type="GO" id="GO:0016788">
    <property type="term" value="F:hydrolase activity, acting on ester bonds"/>
    <property type="evidence" value="ECO:0007669"/>
    <property type="project" value="UniProtKB-UniRule"/>
</dbReference>
<evidence type="ECO:0000259" key="8">
    <source>
        <dbReference type="Pfam" id="PF24827"/>
    </source>
</evidence>
<gene>
    <name evidence="5 9" type="primary">astE</name>
    <name evidence="9" type="ORF">EIK76_00520</name>
</gene>
<comment type="pathway">
    <text evidence="5">Amino-acid degradation; L-arginine degradation via AST pathway; L-glutamate and succinate from L-arginine: step 5/5.</text>
</comment>
<comment type="similarity">
    <text evidence="5">Belongs to the AspA/AstE family. Succinylglutamate desuccinylase subfamily.</text>
</comment>
<keyword evidence="10" id="KW-1185">Reference proteome</keyword>
<feature type="active site" evidence="5">
    <location>
        <position position="229"/>
    </location>
</feature>
<dbReference type="SUPFAM" id="SSF53187">
    <property type="entry name" value="Zn-dependent exopeptidases"/>
    <property type="match status" value="1"/>
</dbReference>
<feature type="binding site" evidence="5">
    <location>
        <position position="70"/>
    </location>
    <ligand>
        <name>Zn(2+)</name>
        <dbReference type="ChEBI" id="CHEBI:29105"/>
    </ligand>
</feature>
<accession>A0A3P3QQL9</accession>
<keyword evidence="2 5" id="KW-0479">Metal-binding</keyword>
<feature type="domain" description="Succinylglutamate desuccinylase/Aspartoacylase catalytic" evidence="8">
    <location>
        <begin position="58"/>
        <end position="255"/>
    </location>
</feature>
<proteinExistence type="inferred from homology"/>